<protein>
    <recommendedName>
        <fullName evidence="3">Lipoprotein</fullName>
    </recommendedName>
</protein>
<accession>A0A397N6G8</accession>
<name>A0A397N6G8_ECTOL</name>
<comment type="caution">
    <text evidence="1">The sequence shown here is derived from an EMBL/GenBank/DDBJ whole genome shotgun (WGS) entry which is preliminary data.</text>
</comment>
<proteinExistence type="predicted"/>
<dbReference type="AlphaFoldDB" id="A0A397N6G8"/>
<dbReference type="EMBL" id="QXDA01000003">
    <property type="protein sequence ID" value="RIA31618.1"/>
    <property type="molecule type" value="Genomic_DNA"/>
</dbReference>
<organism evidence="1 2">
    <name type="scientific">Ectopseudomonas oleovorans</name>
    <name type="common">Pseudomonas oleovorans</name>
    <dbReference type="NCBI Taxonomy" id="301"/>
    <lineage>
        <taxon>Bacteria</taxon>
        <taxon>Pseudomonadati</taxon>
        <taxon>Pseudomonadota</taxon>
        <taxon>Gammaproteobacteria</taxon>
        <taxon>Pseudomonadales</taxon>
        <taxon>Pseudomonadaceae</taxon>
        <taxon>Ectopseudomonas</taxon>
    </lineage>
</organism>
<reference evidence="1 2" key="1">
    <citation type="submission" date="2018-08" db="EMBL/GenBank/DDBJ databases">
        <title>Genome sequencing of rice bacterial endophytes.</title>
        <authorList>
            <person name="Venturi V."/>
        </authorList>
    </citation>
    <scope>NUCLEOTIDE SEQUENCE [LARGE SCALE GENOMIC DNA]</scope>
    <source>
        <strain evidence="1 2">E1205</strain>
    </source>
</reference>
<evidence type="ECO:0008006" key="3">
    <source>
        <dbReference type="Google" id="ProtNLM"/>
    </source>
</evidence>
<gene>
    <name evidence="1" type="ORF">DFO61_2342</name>
</gene>
<evidence type="ECO:0000313" key="1">
    <source>
        <dbReference type="EMBL" id="RIA31618.1"/>
    </source>
</evidence>
<evidence type="ECO:0000313" key="2">
    <source>
        <dbReference type="Proteomes" id="UP000265836"/>
    </source>
</evidence>
<sequence>MFTHTKTAFILIAIALTSGCLEHNDKSAEELLLIHSNIKNKDSILTRKITKLNRSTYCLELKAQTESGVYTDWGKTFIMLDDHNEFMPLTASAGILSQDHPYGTQNDEVANSVINVFCPTGIYETASGPQ</sequence>
<dbReference type="Proteomes" id="UP000265836">
    <property type="component" value="Unassembled WGS sequence"/>
</dbReference>
<dbReference type="PROSITE" id="PS51257">
    <property type="entry name" value="PROKAR_LIPOPROTEIN"/>
    <property type="match status" value="1"/>
</dbReference>
<dbReference type="RefSeq" id="WP_137010785.1">
    <property type="nucleotide sequence ID" value="NZ_QXDA01000003.1"/>
</dbReference>